<evidence type="ECO:0000313" key="2">
    <source>
        <dbReference type="EMBL" id="CAL8074598.1"/>
    </source>
</evidence>
<dbReference type="InterPro" id="IPR036188">
    <property type="entry name" value="FAD/NAD-bd_sf"/>
</dbReference>
<reference evidence="2 3" key="1">
    <citation type="submission" date="2024-08" db="EMBL/GenBank/DDBJ databases">
        <authorList>
            <person name="Cucini C."/>
            <person name="Frati F."/>
        </authorList>
    </citation>
    <scope>NUCLEOTIDE SEQUENCE [LARGE SCALE GENOMIC DNA]</scope>
</reference>
<organism evidence="2 3">
    <name type="scientific">Orchesella dallaii</name>
    <dbReference type="NCBI Taxonomy" id="48710"/>
    <lineage>
        <taxon>Eukaryota</taxon>
        <taxon>Metazoa</taxon>
        <taxon>Ecdysozoa</taxon>
        <taxon>Arthropoda</taxon>
        <taxon>Hexapoda</taxon>
        <taxon>Collembola</taxon>
        <taxon>Entomobryomorpha</taxon>
        <taxon>Entomobryoidea</taxon>
        <taxon>Orchesellidae</taxon>
        <taxon>Orchesellinae</taxon>
        <taxon>Orchesella</taxon>
    </lineage>
</organism>
<evidence type="ECO:0000313" key="3">
    <source>
        <dbReference type="Proteomes" id="UP001642540"/>
    </source>
</evidence>
<dbReference type="PANTHER" id="PTHR23357">
    <property type="entry name" value="RENALASE"/>
    <property type="match status" value="1"/>
</dbReference>
<gene>
    <name evidence="2" type="ORF">ODALV1_LOCUS2938</name>
</gene>
<dbReference type="SUPFAM" id="SSF51905">
    <property type="entry name" value="FAD/NAD(P)-binding domain"/>
    <property type="match status" value="1"/>
</dbReference>
<accession>A0ABP1PTE6</accession>
<dbReference type="Pfam" id="PF13450">
    <property type="entry name" value="NAD_binding_8"/>
    <property type="match status" value="1"/>
</dbReference>
<dbReference type="InterPro" id="IPR002937">
    <property type="entry name" value="Amino_oxidase"/>
</dbReference>
<name>A0ABP1PTE6_9HEXA</name>
<dbReference type="Pfam" id="PF01593">
    <property type="entry name" value="Amino_oxidase"/>
    <property type="match status" value="1"/>
</dbReference>
<dbReference type="Proteomes" id="UP001642540">
    <property type="component" value="Unassembled WGS sequence"/>
</dbReference>
<dbReference type="PANTHER" id="PTHR23357:SF1">
    <property type="entry name" value="RENALASE"/>
    <property type="match status" value="1"/>
</dbReference>
<evidence type="ECO:0000259" key="1">
    <source>
        <dbReference type="Pfam" id="PF01593"/>
    </source>
</evidence>
<dbReference type="EMBL" id="CAXLJM020000007">
    <property type="protein sequence ID" value="CAL8074598.1"/>
    <property type="molecule type" value="Genomic_DNA"/>
</dbReference>
<dbReference type="InterPro" id="IPR040174">
    <property type="entry name" value="RNLS"/>
</dbReference>
<keyword evidence="3" id="KW-1185">Reference proteome</keyword>
<protein>
    <recommendedName>
        <fullName evidence="1">Amine oxidase domain-containing protein</fullName>
    </recommendedName>
</protein>
<comment type="caution">
    <text evidence="2">The sequence shown here is derived from an EMBL/GenBank/DDBJ whole genome shotgun (WGS) entry which is preliminary data.</text>
</comment>
<feature type="domain" description="Amine oxidase" evidence="1">
    <location>
        <begin position="125"/>
        <end position="363"/>
    </location>
</feature>
<sequence length="371" mass="41085">MPQEGQPNNHSQNVFTQKMNAKKKLLLIGAGPTSSLISYNIAKNAKLKNAVDIHVFEKSRGIGGRFATSRSTKNPDCLADLGAQYLTQSQSKQSLKPYFETLTKAALVRPLETSAIPGFRVDPTKSHYACVKGTSSIVKHFFEQASLEKTDMVFDCRVIKISKAEPGKVEVTTEKQGTSTFDIVISTMPVPQILQLENSSELLADLDMKRNLSMVKYSTRFALGLFFDAEIRLASSAQPLNFIENDPVFRYWSIENLKRTGTYNEPTSVVLHTNINYGAENAEEDKDALKPQLLEKTVEIIPEAASIPLDSVKSHKWRYSQVLESYAEKPGCIKLSDNIYAAGDGFSESGFEGCIYSAERAVAMIEASMNL</sequence>
<dbReference type="Gene3D" id="3.50.50.60">
    <property type="entry name" value="FAD/NAD(P)-binding domain"/>
    <property type="match status" value="1"/>
</dbReference>
<proteinExistence type="predicted"/>
<dbReference type="Gene3D" id="3.90.660.10">
    <property type="match status" value="1"/>
</dbReference>